<dbReference type="InterPro" id="IPR008910">
    <property type="entry name" value="MSC_TM_helix"/>
</dbReference>
<comment type="function">
    <text evidence="7">Mechanosensitive channel that participates in the regulation of osmotic pressure changes within the cell, opening in response to stretch forces in the membrane lipid bilayer, without the need for other proteins. Contributes to normal resistance to hypoosmotic shock. Forms an ion channel of 1.0 nanosiemens conductance with a slight preference for anions.</text>
</comment>
<evidence type="ECO:0000256" key="7">
    <source>
        <dbReference type="RuleBase" id="RU369025"/>
    </source>
</evidence>
<dbReference type="PANTHER" id="PTHR30221:SF1">
    <property type="entry name" value="SMALL-CONDUCTANCE MECHANOSENSITIVE CHANNEL"/>
    <property type="match status" value="1"/>
</dbReference>
<evidence type="ECO:0000256" key="6">
    <source>
        <dbReference type="ARBA" id="ARBA00023136"/>
    </source>
</evidence>
<dbReference type="Gene3D" id="3.30.70.100">
    <property type="match status" value="1"/>
</dbReference>
<dbReference type="Gene3D" id="2.30.30.60">
    <property type="match status" value="1"/>
</dbReference>
<feature type="transmembrane region" description="Helical" evidence="7">
    <location>
        <begin position="84"/>
        <end position="104"/>
    </location>
</feature>
<evidence type="ECO:0000313" key="12">
    <source>
        <dbReference type="Proteomes" id="UP000325372"/>
    </source>
</evidence>
<dbReference type="GO" id="GO:0005886">
    <property type="term" value="C:plasma membrane"/>
    <property type="evidence" value="ECO:0007669"/>
    <property type="project" value="UniProtKB-SubCell"/>
</dbReference>
<evidence type="ECO:0000259" key="10">
    <source>
        <dbReference type="Pfam" id="PF21088"/>
    </source>
</evidence>
<dbReference type="Pfam" id="PF05552">
    <property type="entry name" value="MS_channel_1st_1"/>
    <property type="match status" value="1"/>
</dbReference>
<reference evidence="11 12" key="1">
    <citation type="submission" date="2019-09" db="EMBL/GenBank/DDBJ databases">
        <title>Wenzhouxiangella sp. Genome sequencing and assembly.</title>
        <authorList>
            <person name="Zhang R."/>
        </authorList>
    </citation>
    <scope>NUCLEOTIDE SEQUENCE [LARGE SCALE GENOMIC DNA]</scope>
    <source>
        <strain evidence="11 12">W260</strain>
    </source>
</reference>
<dbReference type="SUPFAM" id="SSF82861">
    <property type="entry name" value="Mechanosensitive channel protein MscS (YggB), transmembrane region"/>
    <property type="match status" value="1"/>
</dbReference>
<keyword evidence="7" id="KW-0406">Ion transport</keyword>
<protein>
    <recommendedName>
        <fullName evidence="7">Small-conductance mechanosensitive channel</fullName>
    </recommendedName>
</protein>
<dbReference type="Gene3D" id="1.10.287.1260">
    <property type="match status" value="1"/>
</dbReference>
<feature type="domain" description="Mechanosensitive ion channel MscS C-terminal" evidence="9">
    <location>
        <begin position="179"/>
        <end position="260"/>
    </location>
</feature>
<comment type="caution">
    <text evidence="7">Lacks conserved residue(s) required for the propagation of feature annotation.</text>
</comment>
<sequence length="277" mass="30719">MEQFKTWYADSGITDILITFGFNLLIALVILFLGMRLGRFTQHWAEKVMRKKEMDDILVDFIGTIIWWLILAITFVAALQKLGIPATSLVAVLGAAGLAIGLALKDSLSNFAAGVMLVMFRPFAKGDFVEAAGESGSVEEIHLVNTLIVTPDNREITLPNGAIWNSPIINYTTRDTRRIDMEFGVGYGDDLKVAAEILMRVCTEHPKVLKDPAPVVLITALADSSVNFWVRPWTATSDYWVVRAEIMEKAKAELEAAGCNIPFPQRDVHIHEVKEGE</sequence>
<keyword evidence="7" id="KW-0997">Cell inner membrane</keyword>
<dbReference type="Pfam" id="PF21082">
    <property type="entry name" value="MS_channel_3rd"/>
    <property type="match status" value="1"/>
</dbReference>
<gene>
    <name evidence="11" type="ORF">F3N42_00055</name>
</gene>
<keyword evidence="6 7" id="KW-0472">Membrane</keyword>
<dbReference type="InterPro" id="IPR049278">
    <property type="entry name" value="MS_channel_C"/>
</dbReference>
<dbReference type="SUPFAM" id="SSF50182">
    <property type="entry name" value="Sm-like ribonucleoproteins"/>
    <property type="match status" value="1"/>
</dbReference>
<dbReference type="AlphaFoldDB" id="A0A5N0TFR0"/>
<keyword evidence="5 7" id="KW-1133">Transmembrane helix</keyword>
<evidence type="ECO:0000313" key="11">
    <source>
        <dbReference type="EMBL" id="KAA9133983.1"/>
    </source>
</evidence>
<feature type="domain" description="Mechanosensitive ion channel transmembrane helices 2/3" evidence="10">
    <location>
        <begin position="69"/>
        <end position="105"/>
    </location>
</feature>
<dbReference type="Pfam" id="PF21088">
    <property type="entry name" value="MS_channel_1st"/>
    <property type="match status" value="1"/>
</dbReference>
<name>A0A5N0TFR0_9GAMM</name>
<comment type="similarity">
    <text evidence="2 7">Belongs to the MscS (TC 1.A.23) family.</text>
</comment>
<evidence type="ECO:0000259" key="9">
    <source>
        <dbReference type="Pfam" id="PF21082"/>
    </source>
</evidence>
<keyword evidence="7" id="KW-0813">Transport</keyword>
<evidence type="ECO:0000259" key="8">
    <source>
        <dbReference type="Pfam" id="PF00924"/>
    </source>
</evidence>
<dbReference type="Pfam" id="PF00924">
    <property type="entry name" value="MS_channel_2nd"/>
    <property type="match status" value="1"/>
</dbReference>
<evidence type="ECO:0000256" key="1">
    <source>
        <dbReference type="ARBA" id="ARBA00004651"/>
    </source>
</evidence>
<dbReference type="PANTHER" id="PTHR30221">
    <property type="entry name" value="SMALL-CONDUCTANCE MECHANOSENSITIVE CHANNEL"/>
    <property type="match status" value="1"/>
</dbReference>
<feature type="transmembrane region" description="Helical" evidence="7">
    <location>
        <begin position="57"/>
        <end position="78"/>
    </location>
</feature>
<evidence type="ECO:0000256" key="2">
    <source>
        <dbReference type="ARBA" id="ARBA00008017"/>
    </source>
</evidence>
<dbReference type="InterPro" id="IPR049142">
    <property type="entry name" value="MS_channel_1st"/>
</dbReference>
<keyword evidence="3" id="KW-1003">Cell membrane</keyword>
<feature type="domain" description="Mechanosensitive ion channel MscS" evidence="8">
    <location>
        <begin position="106"/>
        <end position="172"/>
    </location>
</feature>
<dbReference type="GO" id="GO:0008381">
    <property type="term" value="F:mechanosensitive monoatomic ion channel activity"/>
    <property type="evidence" value="ECO:0007669"/>
    <property type="project" value="InterPro"/>
</dbReference>
<dbReference type="InterPro" id="IPR011014">
    <property type="entry name" value="MscS_channel_TM-2"/>
</dbReference>
<dbReference type="Proteomes" id="UP000325372">
    <property type="component" value="Unassembled WGS sequence"/>
</dbReference>
<comment type="subcellular location">
    <subcellularLocation>
        <location evidence="7">Cell inner membrane</location>
        <topology evidence="7">Multi-pass membrane protein</topology>
    </subcellularLocation>
    <subcellularLocation>
        <location evidence="1">Cell membrane</location>
        <topology evidence="1">Multi-pass membrane protein</topology>
    </subcellularLocation>
</comment>
<dbReference type="InterPro" id="IPR023408">
    <property type="entry name" value="MscS_beta-dom_sf"/>
</dbReference>
<evidence type="ECO:0000256" key="5">
    <source>
        <dbReference type="ARBA" id="ARBA00022989"/>
    </source>
</evidence>
<evidence type="ECO:0000256" key="4">
    <source>
        <dbReference type="ARBA" id="ARBA00022692"/>
    </source>
</evidence>
<keyword evidence="12" id="KW-1185">Reference proteome</keyword>
<proteinExistence type="inferred from homology"/>
<organism evidence="11 12">
    <name type="scientific">Marinihelvus fidelis</name>
    <dbReference type="NCBI Taxonomy" id="2613842"/>
    <lineage>
        <taxon>Bacteria</taxon>
        <taxon>Pseudomonadati</taxon>
        <taxon>Pseudomonadota</taxon>
        <taxon>Gammaproteobacteria</taxon>
        <taxon>Chromatiales</taxon>
        <taxon>Wenzhouxiangellaceae</taxon>
        <taxon>Marinihelvus</taxon>
    </lineage>
</organism>
<comment type="caution">
    <text evidence="11">The sequence shown here is derived from an EMBL/GenBank/DDBJ whole genome shotgun (WGS) entry which is preliminary data.</text>
</comment>
<feature type="transmembrane region" description="Helical" evidence="7">
    <location>
        <begin position="16"/>
        <end position="37"/>
    </location>
</feature>
<dbReference type="InterPro" id="IPR045275">
    <property type="entry name" value="MscS_archaea/bacteria_type"/>
</dbReference>
<dbReference type="InterPro" id="IPR010920">
    <property type="entry name" value="LSM_dom_sf"/>
</dbReference>
<dbReference type="InterPro" id="IPR011066">
    <property type="entry name" value="MscS_channel_C_sf"/>
</dbReference>
<accession>A0A5N0TFR0</accession>
<dbReference type="RefSeq" id="WP_150862333.1">
    <property type="nucleotide sequence ID" value="NZ_VYXP01000001.1"/>
</dbReference>
<evidence type="ECO:0000256" key="3">
    <source>
        <dbReference type="ARBA" id="ARBA00022475"/>
    </source>
</evidence>
<keyword evidence="4 7" id="KW-0812">Transmembrane</keyword>
<comment type="subunit">
    <text evidence="7">Homoheptamer.</text>
</comment>
<keyword evidence="7" id="KW-0407">Ion channel</keyword>
<dbReference type="SUPFAM" id="SSF82689">
    <property type="entry name" value="Mechanosensitive channel protein MscS (YggB), C-terminal domain"/>
    <property type="match status" value="1"/>
</dbReference>
<dbReference type="EMBL" id="VYXP01000001">
    <property type="protein sequence ID" value="KAA9133983.1"/>
    <property type="molecule type" value="Genomic_DNA"/>
</dbReference>
<dbReference type="InterPro" id="IPR006685">
    <property type="entry name" value="MscS_channel_2nd"/>
</dbReference>